<keyword evidence="2" id="KW-1185">Reference proteome</keyword>
<sequence>MILAAVAALASWAQVAPTEQAAMARTPDSVVQLAYAQGGQLFYSRPGASFVAPIGLGPDVRPTLLADGGGLRLVTGGVSATSLDGASWQVGTNGASGEVSASGDLLAWADTSVHVGASSYGPGSAPVVASGYAAWSVGEAVRVQPVNADGSPSGEAVTMPDGTGRPSLVVRGGEAFVAAGPALWRVGSSTTLALEDAVSSSVAADARGRVWATWTDGARVFAARSNRDVSELGASVDLGALAATRVQVSATNTAAHVLAAANGVSYLKRTLPGLTLDERHRREIFTFSVTDAGDPVRGAVVKVGGRSGKTDRNGRVTLRVSDRRLRVTATLKGYSNARLTLK</sequence>
<gene>
    <name evidence="1" type="ORF">OJ997_25710</name>
</gene>
<evidence type="ECO:0000313" key="2">
    <source>
        <dbReference type="Proteomes" id="UP001147653"/>
    </source>
</evidence>
<name>A0A9X3NGN8_9ACTN</name>
<dbReference type="Proteomes" id="UP001147653">
    <property type="component" value="Unassembled WGS sequence"/>
</dbReference>
<evidence type="ECO:0000313" key="1">
    <source>
        <dbReference type="EMBL" id="MDA0183731.1"/>
    </source>
</evidence>
<dbReference type="Gene3D" id="2.60.40.1120">
    <property type="entry name" value="Carboxypeptidase-like, regulatory domain"/>
    <property type="match status" value="1"/>
</dbReference>
<reference evidence="1" key="1">
    <citation type="submission" date="2022-10" db="EMBL/GenBank/DDBJ databases">
        <title>The WGS of Solirubrobacter phytolaccae KCTC 29190.</title>
        <authorList>
            <person name="Jiang Z."/>
        </authorList>
    </citation>
    <scope>NUCLEOTIDE SEQUENCE</scope>
    <source>
        <strain evidence="1">KCTC 29190</strain>
    </source>
</reference>
<proteinExistence type="predicted"/>
<dbReference type="EMBL" id="JAPDDP010000059">
    <property type="protein sequence ID" value="MDA0183731.1"/>
    <property type="molecule type" value="Genomic_DNA"/>
</dbReference>
<comment type="caution">
    <text evidence="1">The sequence shown here is derived from an EMBL/GenBank/DDBJ whole genome shotgun (WGS) entry which is preliminary data.</text>
</comment>
<accession>A0A9X3NGN8</accession>
<organism evidence="1 2">
    <name type="scientific">Solirubrobacter phytolaccae</name>
    <dbReference type="NCBI Taxonomy" id="1404360"/>
    <lineage>
        <taxon>Bacteria</taxon>
        <taxon>Bacillati</taxon>
        <taxon>Actinomycetota</taxon>
        <taxon>Thermoleophilia</taxon>
        <taxon>Solirubrobacterales</taxon>
        <taxon>Solirubrobacteraceae</taxon>
        <taxon>Solirubrobacter</taxon>
    </lineage>
</organism>
<protein>
    <submittedName>
        <fullName evidence="1">Uncharacterized protein</fullName>
    </submittedName>
</protein>
<dbReference type="AlphaFoldDB" id="A0A9X3NGN8"/>
<dbReference type="RefSeq" id="WP_270028145.1">
    <property type="nucleotide sequence ID" value="NZ_JAPDDP010000059.1"/>
</dbReference>